<keyword evidence="3" id="KW-1185">Reference proteome</keyword>
<proteinExistence type="predicted"/>
<evidence type="ECO:0000313" key="3">
    <source>
        <dbReference type="Proteomes" id="UP000247892"/>
    </source>
</evidence>
<name>A0A318LGR0_9PSEU</name>
<dbReference type="Proteomes" id="UP000247892">
    <property type="component" value="Unassembled WGS sequence"/>
</dbReference>
<organism evidence="2 3">
    <name type="scientific">Prauserella flavalba</name>
    <dbReference type="NCBI Taxonomy" id="1477506"/>
    <lineage>
        <taxon>Bacteria</taxon>
        <taxon>Bacillati</taxon>
        <taxon>Actinomycetota</taxon>
        <taxon>Actinomycetes</taxon>
        <taxon>Pseudonocardiales</taxon>
        <taxon>Pseudonocardiaceae</taxon>
        <taxon>Prauserella</taxon>
    </lineage>
</organism>
<gene>
    <name evidence="2" type="ORF">BA062_36060</name>
</gene>
<dbReference type="AlphaFoldDB" id="A0A318LGR0"/>
<feature type="compositionally biased region" description="Polar residues" evidence="1">
    <location>
        <begin position="1"/>
        <end position="12"/>
    </location>
</feature>
<evidence type="ECO:0000313" key="2">
    <source>
        <dbReference type="EMBL" id="PXY18263.1"/>
    </source>
</evidence>
<dbReference type="EMBL" id="MASU01000022">
    <property type="protein sequence ID" value="PXY18263.1"/>
    <property type="molecule type" value="Genomic_DNA"/>
</dbReference>
<reference evidence="2 3" key="1">
    <citation type="submission" date="2016-07" db="EMBL/GenBank/DDBJ databases">
        <title>Draft genome sequence of Prauserella sp. YIM 121212, isolated from alkaline soil.</title>
        <authorList>
            <person name="Ruckert C."/>
            <person name="Albersmeier A."/>
            <person name="Jiang C.-L."/>
            <person name="Jiang Y."/>
            <person name="Kalinowski J."/>
            <person name="Schneider O."/>
            <person name="Winkler A."/>
            <person name="Zotchev S.B."/>
        </authorList>
    </citation>
    <scope>NUCLEOTIDE SEQUENCE [LARGE SCALE GENOMIC DNA]</scope>
    <source>
        <strain evidence="2 3">YIM 121212</strain>
    </source>
</reference>
<feature type="region of interest" description="Disordered" evidence="1">
    <location>
        <begin position="1"/>
        <end position="23"/>
    </location>
</feature>
<accession>A0A318LGR0</accession>
<dbReference type="RefSeq" id="WP_110343726.1">
    <property type="nucleotide sequence ID" value="NZ_JBHVKT010000036.1"/>
</dbReference>
<sequence length="83" mass="9926">MTTQTDYPQPETNYGLLEQPSSAPTMHKETLRMLLHEELARARIRDMHRALDGPRHDLRLARAARRWNRVARWAAMRSRRYSR</sequence>
<evidence type="ECO:0000256" key="1">
    <source>
        <dbReference type="SAM" id="MobiDB-lite"/>
    </source>
</evidence>
<protein>
    <submittedName>
        <fullName evidence="2">Uncharacterized protein</fullName>
    </submittedName>
</protein>
<comment type="caution">
    <text evidence="2">The sequence shown here is derived from an EMBL/GenBank/DDBJ whole genome shotgun (WGS) entry which is preliminary data.</text>
</comment>